<keyword evidence="3" id="KW-1185">Reference proteome</keyword>
<organism evidence="2 3">
    <name type="scientific">Phenylobacterium terrae</name>
    <dbReference type="NCBI Taxonomy" id="2665495"/>
    <lineage>
        <taxon>Bacteria</taxon>
        <taxon>Pseudomonadati</taxon>
        <taxon>Pseudomonadota</taxon>
        <taxon>Alphaproteobacteria</taxon>
        <taxon>Caulobacterales</taxon>
        <taxon>Caulobacteraceae</taxon>
        <taxon>Phenylobacterium</taxon>
    </lineage>
</organism>
<gene>
    <name evidence="2" type="ORF">ACFSC0_04550</name>
</gene>
<proteinExistence type="predicted"/>
<dbReference type="Proteomes" id="UP001597237">
    <property type="component" value="Unassembled WGS sequence"/>
</dbReference>
<dbReference type="Pfam" id="PF13466">
    <property type="entry name" value="STAS_2"/>
    <property type="match status" value="1"/>
</dbReference>
<feature type="domain" description="MlaB-like STAS" evidence="1">
    <location>
        <begin position="7"/>
        <end position="82"/>
    </location>
</feature>
<dbReference type="EMBL" id="JBHUEY010000001">
    <property type="protein sequence ID" value="MFD1782655.1"/>
    <property type="molecule type" value="Genomic_DNA"/>
</dbReference>
<dbReference type="InterPro" id="IPR058548">
    <property type="entry name" value="MlaB-like_STAS"/>
</dbReference>
<evidence type="ECO:0000313" key="2">
    <source>
        <dbReference type="EMBL" id="MFD1782655.1"/>
    </source>
</evidence>
<evidence type="ECO:0000313" key="3">
    <source>
        <dbReference type="Proteomes" id="UP001597237"/>
    </source>
</evidence>
<protein>
    <submittedName>
        <fullName evidence="2">STAS domain-containing protein</fullName>
    </submittedName>
</protein>
<name>A0ABW4MXQ8_9CAUL</name>
<comment type="caution">
    <text evidence="2">The sequence shown here is derived from an EMBL/GenBank/DDBJ whole genome shotgun (WGS) entry which is preliminary data.</text>
</comment>
<dbReference type="RefSeq" id="WP_377282329.1">
    <property type="nucleotide sequence ID" value="NZ_JBHRSI010000006.1"/>
</dbReference>
<evidence type="ECO:0000259" key="1">
    <source>
        <dbReference type="Pfam" id="PF13466"/>
    </source>
</evidence>
<sequence length="95" mass="10086">MTDAAVLSLAPILDLQAAEPLRAELMVLRGRPLSIDASQVSRLGGLCLQVLISAQKTWAEDGHPLSVDEPSEAFTEQLASFGDPELRFLPEGGAS</sequence>
<dbReference type="Gene3D" id="3.30.750.24">
    <property type="entry name" value="STAS domain"/>
    <property type="match status" value="1"/>
</dbReference>
<dbReference type="InterPro" id="IPR036513">
    <property type="entry name" value="STAS_dom_sf"/>
</dbReference>
<accession>A0ABW4MXQ8</accession>
<reference evidence="3" key="1">
    <citation type="journal article" date="2019" name="Int. J. Syst. Evol. Microbiol.">
        <title>The Global Catalogue of Microorganisms (GCM) 10K type strain sequencing project: providing services to taxonomists for standard genome sequencing and annotation.</title>
        <authorList>
            <consortium name="The Broad Institute Genomics Platform"/>
            <consortium name="The Broad Institute Genome Sequencing Center for Infectious Disease"/>
            <person name="Wu L."/>
            <person name="Ma J."/>
        </authorList>
    </citation>
    <scope>NUCLEOTIDE SEQUENCE [LARGE SCALE GENOMIC DNA]</scope>
    <source>
        <strain evidence="3">DFY28</strain>
    </source>
</reference>
<dbReference type="SUPFAM" id="SSF52091">
    <property type="entry name" value="SpoIIaa-like"/>
    <property type="match status" value="1"/>
</dbReference>